<feature type="transmembrane region" description="Helical" evidence="1">
    <location>
        <begin position="136"/>
        <end position="155"/>
    </location>
</feature>
<organism evidence="2 3">
    <name type="scientific">Actinomadura rubteroloni</name>
    <dbReference type="NCBI Taxonomy" id="1926885"/>
    <lineage>
        <taxon>Bacteria</taxon>
        <taxon>Bacillati</taxon>
        <taxon>Actinomycetota</taxon>
        <taxon>Actinomycetes</taxon>
        <taxon>Streptosporangiales</taxon>
        <taxon>Thermomonosporaceae</taxon>
        <taxon>Actinomadura</taxon>
    </lineage>
</organism>
<reference evidence="2 3" key="1">
    <citation type="journal article" date="2017" name="Chemistry">
        <title>Isolation, Biosynthesis and Chemical Modifications of Rubterolones A-F: Rare Tropolone Alkaloids from Actinomadura sp. 5-2.</title>
        <authorList>
            <person name="Guo H."/>
            <person name="Benndorf R."/>
            <person name="Leichnitz D."/>
            <person name="Klassen J.L."/>
            <person name="Vollmers J."/>
            <person name="Gorls H."/>
            <person name="Steinacker M."/>
            <person name="Weigel C."/>
            <person name="Dahse H.M."/>
            <person name="Kaster A.K."/>
            <person name="de Beer Z.W."/>
            <person name="Poulsen M."/>
            <person name="Beemelmanns C."/>
        </authorList>
    </citation>
    <scope>NUCLEOTIDE SEQUENCE [LARGE SCALE GENOMIC DNA]</scope>
    <source>
        <strain evidence="2 3">5-2</strain>
    </source>
</reference>
<name>A0A2P4UIF2_9ACTN</name>
<dbReference type="Proteomes" id="UP000242367">
    <property type="component" value="Unassembled WGS sequence"/>
</dbReference>
<feature type="transmembrane region" description="Helical" evidence="1">
    <location>
        <begin position="107"/>
        <end position="130"/>
    </location>
</feature>
<evidence type="ECO:0000256" key="1">
    <source>
        <dbReference type="SAM" id="Phobius"/>
    </source>
</evidence>
<sequence length="162" mass="16895">MTAAQFVCAVAAGLVAAECGDLAPWIARRLVVWSAHARYRDAERAAVRTEELQAVLADRPTRLLKLATAFGFTLAAVATLTTRATLHAASRASRAGFGRRAAVRTRVRAAGVLAATASSSGVLTYCLLGLNEEPSGGLALGVALSGLGLAGTWRLRHAVRSR</sequence>
<dbReference type="RefSeq" id="WP_103563922.1">
    <property type="nucleotide sequence ID" value="NZ_MTBP01000002.1"/>
</dbReference>
<dbReference type="AlphaFoldDB" id="A0A2P4UIF2"/>
<protein>
    <submittedName>
        <fullName evidence="2">Uncharacterized protein</fullName>
    </submittedName>
</protein>
<keyword evidence="1" id="KW-0472">Membrane</keyword>
<accession>A0A2P4UIF2</accession>
<keyword evidence="3" id="KW-1185">Reference proteome</keyword>
<keyword evidence="1" id="KW-0812">Transmembrane</keyword>
<proteinExistence type="predicted"/>
<evidence type="ECO:0000313" key="2">
    <source>
        <dbReference type="EMBL" id="POM24842.1"/>
    </source>
</evidence>
<keyword evidence="1" id="KW-1133">Transmembrane helix</keyword>
<evidence type="ECO:0000313" key="3">
    <source>
        <dbReference type="Proteomes" id="UP000242367"/>
    </source>
</evidence>
<comment type="caution">
    <text evidence="2">The sequence shown here is derived from an EMBL/GenBank/DDBJ whole genome shotgun (WGS) entry which is preliminary data.</text>
</comment>
<gene>
    <name evidence="2" type="ORF">BTM25_34800</name>
</gene>
<dbReference type="EMBL" id="MTBP01000002">
    <property type="protein sequence ID" value="POM24842.1"/>
    <property type="molecule type" value="Genomic_DNA"/>
</dbReference>